<feature type="region of interest" description="Disordered" evidence="11">
    <location>
        <begin position="447"/>
        <end position="478"/>
    </location>
</feature>
<feature type="repeat" description="ANK" evidence="9">
    <location>
        <begin position="85"/>
        <end position="117"/>
    </location>
</feature>
<feature type="compositionally biased region" description="Basic and acidic residues" evidence="11">
    <location>
        <begin position="9"/>
        <end position="23"/>
    </location>
</feature>
<dbReference type="PANTHER" id="PTHR24129:SF0">
    <property type="entry name" value="ANKYCORBIN"/>
    <property type="match status" value="1"/>
</dbReference>
<evidence type="ECO:0000256" key="6">
    <source>
        <dbReference type="ARBA" id="ARBA00023054"/>
    </source>
</evidence>
<dbReference type="GO" id="GO:0005856">
    <property type="term" value="C:cytoskeleton"/>
    <property type="evidence" value="ECO:0007669"/>
    <property type="project" value="UniProtKB-SubCell"/>
</dbReference>
<dbReference type="Pfam" id="PF13857">
    <property type="entry name" value="Ank_5"/>
    <property type="match status" value="1"/>
</dbReference>
<dbReference type="SMART" id="SM00248">
    <property type="entry name" value="ANK"/>
    <property type="match status" value="6"/>
</dbReference>
<keyword evidence="4" id="KW-0677">Repeat</keyword>
<feature type="repeat" description="ANK" evidence="9">
    <location>
        <begin position="118"/>
        <end position="150"/>
    </location>
</feature>
<reference evidence="13" key="1">
    <citation type="submission" date="2019-09" db="EMBL/GenBank/DDBJ databases">
        <title>Bird 10,000 Genomes (B10K) Project - Family phase.</title>
        <authorList>
            <person name="Zhang G."/>
        </authorList>
    </citation>
    <scope>NUCLEOTIDE SEQUENCE [LARGE SCALE GENOMIC DNA]</scope>
</reference>
<feature type="coiled-coil region" evidence="10">
    <location>
        <begin position="484"/>
        <end position="664"/>
    </location>
</feature>
<feature type="repeat" description="ANK" evidence="9">
    <location>
        <begin position="151"/>
        <end position="183"/>
    </location>
</feature>
<dbReference type="Pfam" id="PF12796">
    <property type="entry name" value="Ank_2"/>
    <property type="match status" value="1"/>
</dbReference>
<dbReference type="InterPro" id="IPR002110">
    <property type="entry name" value="Ankyrin_rpt"/>
</dbReference>
<organism evidence="12 13">
    <name type="scientific">Helopsaltes ochotensis</name>
    <name type="common">Middendorff's grasshopper-warbler</name>
    <dbReference type="NCBI Taxonomy" id="3150915"/>
    <lineage>
        <taxon>Eukaryota</taxon>
        <taxon>Metazoa</taxon>
        <taxon>Chordata</taxon>
        <taxon>Craniata</taxon>
        <taxon>Vertebrata</taxon>
        <taxon>Euteleostomi</taxon>
        <taxon>Archelosauria</taxon>
        <taxon>Archosauria</taxon>
        <taxon>Dinosauria</taxon>
        <taxon>Saurischia</taxon>
        <taxon>Theropoda</taxon>
        <taxon>Coelurosauria</taxon>
        <taxon>Aves</taxon>
        <taxon>Neognathae</taxon>
        <taxon>Neoaves</taxon>
        <taxon>Telluraves</taxon>
        <taxon>Australaves</taxon>
        <taxon>Passeriformes</taxon>
        <taxon>Sylvioidea</taxon>
        <taxon>Locustellidae</taxon>
        <taxon>Helopsaltes</taxon>
    </lineage>
</organism>
<gene>
    <name evidence="12" type="primary">Rai14</name>
    <name evidence="12" type="ORF">LOCOCH_R12940</name>
</gene>
<dbReference type="GO" id="GO:0005829">
    <property type="term" value="C:cytosol"/>
    <property type="evidence" value="ECO:0007669"/>
    <property type="project" value="UniProtKB-ARBA"/>
</dbReference>
<comment type="subcellular location">
    <subcellularLocation>
        <location evidence="2">Cytoplasm</location>
        <location evidence="2">Cytoskeleton</location>
    </subcellularLocation>
    <subcellularLocation>
        <location evidence="1">Nucleus</location>
    </subcellularLocation>
</comment>
<proteinExistence type="predicted"/>
<dbReference type="PROSITE" id="PS50297">
    <property type="entry name" value="ANK_REP_REGION"/>
    <property type="match status" value="5"/>
</dbReference>
<feature type="compositionally biased region" description="Polar residues" evidence="11">
    <location>
        <begin position="287"/>
        <end position="301"/>
    </location>
</feature>
<dbReference type="OrthoDB" id="194358at2759"/>
<evidence type="ECO:0000256" key="9">
    <source>
        <dbReference type="PROSITE-ProRule" id="PRU00023"/>
    </source>
</evidence>
<dbReference type="InterPro" id="IPR036770">
    <property type="entry name" value="Ankyrin_rpt-contain_sf"/>
</dbReference>
<keyword evidence="6 10" id="KW-0175">Coiled coil</keyword>
<feature type="non-terminal residue" evidence="12">
    <location>
        <position position="975"/>
    </location>
</feature>
<name>A0A7L1RXS3_9PASS</name>
<evidence type="ECO:0000256" key="3">
    <source>
        <dbReference type="ARBA" id="ARBA00022490"/>
    </source>
</evidence>
<protein>
    <submittedName>
        <fullName evidence="12">RAI14 protein</fullName>
    </submittedName>
</protein>
<dbReference type="FunFam" id="1.25.40.20:FF:000083">
    <property type="entry name" value="Uveal autoantigen with coiled-coil domains and ankyrin repeats"/>
    <property type="match status" value="1"/>
</dbReference>
<evidence type="ECO:0000256" key="1">
    <source>
        <dbReference type="ARBA" id="ARBA00004123"/>
    </source>
</evidence>
<keyword evidence="8" id="KW-0539">Nucleus</keyword>
<feature type="region of interest" description="Disordered" evidence="11">
    <location>
        <begin position="256"/>
        <end position="305"/>
    </location>
</feature>
<keyword evidence="5 9" id="KW-0040">ANK repeat</keyword>
<comment type="caution">
    <text evidence="12">The sequence shown here is derived from an EMBL/GenBank/DDBJ whole genome shotgun (WGS) entry which is preliminary data.</text>
</comment>
<feature type="coiled-coil region" evidence="10">
    <location>
        <begin position="806"/>
        <end position="940"/>
    </location>
</feature>
<dbReference type="PROSITE" id="PS50088">
    <property type="entry name" value="ANK_REPEAT"/>
    <property type="match status" value="5"/>
</dbReference>
<dbReference type="EMBL" id="VXBM01000453">
    <property type="protein sequence ID" value="NXO39434.1"/>
    <property type="molecule type" value="Genomic_DNA"/>
</dbReference>
<dbReference type="Proteomes" id="UP000572057">
    <property type="component" value="Unassembled WGS sequence"/>
</dbReference>
<dbReference type="Pfam" id="PF00023">
    <property type="entry name" value="Ank"/>
    <property type="match status" value="1"/>
</dbReference>
<evidence type="ECO:0000256" key="8">
    <source>
        <dbReference type="ARBA" id="ARBA00023242"/>
    </source>
</evidence>
<evidence type="ECO:0000313" key="12">
    <source>
        <dbReference type="EMBL" id="NXO39434.1"/>
    </source>
</evidence>
<feature type="non-terminal residue" evidence="12">
    <location>
        <position position="1"/>
    </location>
</feature>
<sequence>MKSLKAKFRKSDTNEWNKNDDRLLQAVENGDPEKVASLLGKKGASATKQDSEGKTAFHLAATKGHAECLRIMVTHGADVTAQDGAGHSALHLAAKNSHPDCIKRLLQSKCPADSTDNSGKTALHYAAACGCLQAVQLLCEHKCPINIKDLDGNIPLLLAVQNGHTEVCKYLLDHGADINTRDKNGRTALMMACEASSLNMVEAFLRRGADVSLVDVFGQNALHYAKLSENTGIQNLLSPKITQDVGEKRHCMTAKVDINHDQGSKLSSERSGTPKKRKAPPPPISPIQVSDLSSPQSSTPMTGKGHTFFADQVCKEEFSSLYRDNKDRLSDSTTVVDSLLDVSSEADQQDLLLLMQAKIASLTLHNKELQDKLQERTPKEGDSTVESYSTQTQFEQTAERQSEFLAQEPKPTLNATQISEKLTSPREVKIKYLQEDLMDVQRKLENSEAKRKQVDTQVQSRVPETDRLNSPDISENGSDLNLKFQETQNRHEEAVKEILNVQRQKKPGLVSSESEETSSDLSMLKVTYGEVEALKQELKKALEESERQKEKVRELQKKFEEREQNVAGKLSIEECEEMKNSYCSVIDNINQEKALLIERYKEGQEEIKRLQDKLKNQMQLESSAEAGERKDVMHRTIDELNRQLSELSQLYKEAQTELEDYRKKKTLDDIVSDYIPRDEHEKLMEVTNSLKYKAENELSEMKSQYTKVLDEAEELKQLLDTQKQNSLPITEHHQVINALRNTIKEMEEEINELKRLLSNKESELRNLEKALLEEKAAINEAMVPKATYEKLQSSLEGEVSALSSKLKDVIREKENISLDAMKLRNEILHLKEAKEGMHTLLEAKEREVTDLQDKYHQVQEALIEMKNSSKLEEDKDKKINEMSKEISKLKEALNSLSQLSYSTSATKRQSQQLEVLQQQVKQLQNQLTETKKQHQEIVSVYRMHLLYAVQGQMDEDVQKVLKQILSMCKSQSQKK</sequence>
<dbReference type="Gene3D" id="1.25.40.20">
    <property type="entry name" value="Ankyrin repeat-containing domain"/>
    <property type="match status" value="3"/>
</dbReference>
<keyword evidence="13" id="KW-1185">Reference proteome</keyword>
<feature type="repeat" description="ANK" evidence="9">
    <location>
        <begin position="184"/>
        <end position="216"/>
    </location>
</feature>
<evidence type="ECO:0000256" key="11">
    <source>
        <dbReference type="SAM" id="MobiDB-lite"/>
    </source>
</evidence>
<evidence type="ECO:0000256" key="4">
    <source>
        <dbReference type="ARBA" id="ARBA00022737"/>
    </source>
</evidence>
<evidence type="ECO:0000256" key="2">
    <source>
        <dbReference type="ARBA" id="ARBA00004245"/>
    </source>
</evidence>
<dbReference type="PRINTS" id="PR01415">
    <property type="entry name" value="ANKYRIN"/>
</dbReference>
<dbReference type="PANTHER" id="PTHR24129">
    <property type="entry name" value="ANKYCORBIN"/>
    <property type="match status" value="1"/>
</dbReference>
<feature type="coiled-coil region" evidence="10">
    <location>
        <begin position="695"/>
        <end position="777"/>
    </location>
</feature>
<dbReference type="SUPFAM" id="SSF48403">
    <property type="entry name" value="Ankyrin repeat"/>
    <property type="match status" value="1"/>
</dbReference>
<evidence type="ECO:0000256" key="7">
    <source>
        <dbReference type="ARBA" id="ARBA00023212"/>
    </source>
</evidence>
<feature type="repeat" description="ANK" evidence="9">
    <location>
        <begin position="52"/>
        <end position="84"/>
    </location>
</feature>
<keyword evidence="7" id="KW-0206">Cytoskeleton</keyword>
<keyword evidence="3" id="KW-0963">Cytoplasm</keyword>
<dbReference type="GO" id="GO:0003779">
    <property type="term" value="F:actin binding"/>
    <property type="evidence" value="ECO:0007669"/>
    <property type="project" value="InterPro"/>
</dbReference>
<dbReference type="InterPro" id="IPR042420">
    <property type="entry name" value="RAI14/UACA"/>
</dbReference>
<evidence type="ECO:0000256" key="5">
    <source>
        <dbReference type="ARBA" id="ARBA00023043"/>
    </source>
</evidence>
<evidence type="ECO:0000313" key="13">
    <source>
        <dbReference type="Proteomes" id="UP000572057"/>
    </source>
</evidence>
<accession>A0A7L1RXS3</accession>
<dbReference type="AlphaFoldDB" id="A0A7L1RXS3"/>
<evidence type="ECO:0000256" key="10">
    <source>
        <dbReference type="SAM" id="Coils"/>
    </source>
</evidence>
<dbReference type="GO" id="GO:0005634">
    <property type="term" value="C:nucleus"/>
    <property type="evidence" value="ECO:0007669"/>
    <property type="project" value="UniProtKB-SubCell"/>
</dbReference>
<feature type="region of interest" description="Disordered" evidence="11">
    <location>
        <begin position="1"/>
        <end position="24"/>
    </location>
</feature>